<evidence type="ECO:0000313" key="1">
    <source>
        <dbReference type="EMBL" id="KAF1372528.1"/>
    </source>
</evidence>
<sequence length="195" mass="21974">MKRIAEIPMSEMNTLCTKLGVKCFKDKEYQFLHEYCTAMKPLTAALDILQAQSPTSVPTTSASQGEMDFFTFEAEPEETYSAENEVMDYLSGKRKITLMGSHLEFVEGVTHSHAPQEVRPPKNRNHQSLTYDTPAAEKDISTSTVFLKVANETLACLPMTYYPEPEFTSFTSTRTGDDVRITIQVMHIFSTHGQI</sequence>
<dbReference type="AlphaFoldDB" id="A0A6A5E2K7"/>
<comment type="caution">
    <text evidence="1">The sequence shown here is derived from an EMBL/GenBank/DDBJ whole genome shotgun (WGS) entry which is preliminary data.</text>
</comment>
<proteinExistence type="predicted"/>
<reference evidence="1 2" key="1">
    <citation type="submission" date="2019-06" db="EMBL/GenBank/DDBJ databases">
        <title>A chromosome-scale genome assembly of the European perch, Perca fluviatilis.</title>
        <authorList>
            <person name="Roques C."/>
            <person name="Zahm M."/>
            <person name="Cabau C."/>
            <person name="Klopp C."/>
            <person name="Bouchez O."/>
            <person name="Donnadieu C."/>
            <person name="Kuhl H."/>
            <person name="Gislard M."/>
            <person name="Guendouz S."/>
            <person name="Journot L."/>
            <person name="Haffray P."/>
            <person name="Bestin A."/>
            <person name="Morvezen R."/>
            <person name="Feron R."/>
            <person name="Wen M."/>
            <person name="Jouanno E."/>
            <person name="Herpin A."/>
            <person name="Schartl M."/>
            <person name="Postlethwait J."/>
            <person name="Schaerlinger B."/>
            <person name="Chardard D."/>
            <person name="Lecocq T."/>
            <person name="Poncet C."/>
            <person name="Jaffrelo L."/>
            <person name="Lampietro C."/>
            <person name="Guiguen Y."/>
        </authorList>
    </citation>
    <scope>NUCLEOTIDE SEQUENCE [LARGE SCALE GENOMIC DNA]</scope>
    <source>
        <tissue evidence="1">Blood</tissue>
    </source>
</reference>
<accession>A0A6A5E2K7</accession>
<dbReference type="Proteomes" id="UP000465112">
    <property type="component" value="Chromosome 23"/>
</dbReference>
<organism evidence="1 2">
    <name type="scientific">Perca fluviatilis</name>
    <name type="common">European perch</name>
    <dbReference type="NCBI Taxonomy" id="8168"/>
    <lineage>
        <taxon>Eukaryota</taxon>
        <taxon>Metazoa</taxon>
        <taxon>Chordata</taxon>
        <taxon>Craniata</taxon>
        <taxon>Vertebrata</taxon>
        <taxon>Euteleostomi</taxon>
        <taxon>Actinopterygii</taxon>
        <taxon>Neopterygii</taxon>
        <taxon>Teleostei</taxon>
        <taxon>Neoteleostei</taxon>
        <taxon>Acanthomorphata</taxon>
        <taxon>Eupercaria</taxon>
        <taxon>Perciformes</taxon>
        <taxon>Percoidei</taxon>
        <taxon>Percidae</taxon>
        <taxon>Percinae</taxon>
        <taxon>Perca</taxon>
    </lineage>
</organism>
<name>A0A6A5E2K7_PERFL</name>
<evidence type="ECO:0000313" key="2">
    <source>
        <dbReference type="Proteomes" id="UP000465112"/>
    </source>
</evidence>
<gene>
    <name evidence="1" type="ORF">PFLUV_G00266440</name>
</gene>
<keyword evidence="2" id="KW-1185">Reference proteome</keyword>
<protein>
    <submittedName>
        <fullName evidence="1">Uncharacterized protein</fullName>
    </submittedName>
</protein>
<dbReference type="EMBL" id="VHII01000023">
    <property type="protein sequence ID" value="KAF1372528.1"/>
    <property type="molecule type" value="Genomic_DNA"/>
</dbReference>